<keyword evidence="1" id="KW-1133">Transmembrane helix</keyword>
<dbReference type="Pfam" id="PF11026">
    <property type="entry name" value="DUF2721"/>
    <property type="match status" value="1"/>
</dbReference>
<dbReference type="Proteomes" id="UP000632858">
    <property type="component" value="Unassembled WGS sequence"/>
</dbReference>
<comment type="caution">
    <text evidence="2">The sequence shown here is derived from an EMBL/GenBank/DDBJ whole genome shotgun (WGS) entry which is preliminary data.</text>
</comment>
<dbReference type="AlphaFoldDB" id="A0A917CB63"/>
<reference evidence="2" key="1">
    <citation type="journal article" date="2014" name="Int. J. Syst. Evol. Microbiol.">
        <title>Complete genome sequence of Corynebacterium casei LMG S-19264T (=DSM 44701T), isolated from a smear-ripened cheese.</title>
        <authorList>
            <consortium name="US DOE Joint Genome Institute (JGI-PGF)"/>
            <person name="Walter F."/>
            <person name="Albersmeier A."/>
            <person name="Kalinowski J."/>
            <person name="Ruckert C."/>
        </authorList>
    </citation>
    <scope>NUCLEOTIDE SEQUENCE</scope>
    <source>
        <strain evidence="2">CGMCC 1.12726</strain>
    </source>
</reference>
<dbReference type="RefSeq" id="WP_188446432.1">
    <property type="nucleotide sequence ID" value="NZ_BMFO01000001.1"/>
</dbReference>
<gene>
    <name evidence="2" type="ORF">GCM10010960_00130</name>
</gene>
<feature type="transmembrane region" description="Helical" evidence="1">
    <location>
        <begin position="73"/>
        <end position="95"/>
    </location>
</feature>
<keyword evidence="1" id="KW-0812">Transmembrane</keyword>
<dbReference type="EMBL" id="BMFO01000001">
    <property type="protein sequence ID" value="GGF82041.1"/>
    <property type="molecule type" value="Genomic_DNA"/>
</dbReference>
<evidence type="ECO:0000313" key="2">
    <source>
        <dbReference type="EMBL" id="GGF82041.1"/>
    </source>
</evidence>
<sequence length="147" mass="15966">MTPAIDSHYAVLTAMLAPALLMAATGSLLLSANNRLARVVDRLRILLTLWNAGERGHAALENQILRHRRRSNFLLRACLFLYCALGSFIGTSLALAVDALSGQRIPLLPTVMGLLGMAFLLGAAFYLGREVLAAVRSFEAEIRDEMA</sequence>
<feature type="transmembrane region" description="Helical" evidence="1">
    <location>
        <begin position="12"/>
        <end position="32"/>
    </location>
</feature>
<organism evidence="2 3">
    <name type="scientific">Arenimonas maotaiensis</name>
    <dbReference type="NCBI Taxonomy" id="1446479"/>
    <lineage>
        <taxon>Bacteria</taxon>
        <taxon>Pseudomonadati</taxon>
        <taxon>Pseudomonadota</taxon>
        <taxon>Gammaproteobacteria</taxon>
        <taxon>Lysobacterales</taxon>
        <taxon>Lysobacteraceae</taxon>
        <taxon>Arenimonas</taxon>
    </lineage>
</organism>
<evidence type="ECO:0000256" key="1">
    <source>
        <dbReference type="SAM" id="Phobius"/>
    </source>
</evidence>
<accession>A0A917CB63</accession>
<protein>
    <recommendedName>
        <fullName evidence="4">DUF2721 domain-containing protein</fullName>
    </recommendedName>
</protein>
<feature type="transmembrane region" description="Helical" evidence="1">
    <location>
        <begin position="107"/>
        <end position="127"/>
    </location>
</feature>
<reference evidence="2" key="2">
    <citation type="submission" date="2020-09" db="EMBL/GenBank/DDBJ databases">
        <authorList>
            <person name="Sun Q."/>
            <person name="Zhou Y."/>
        </authorList>
    </citation>
    <scope>NUCLEOTIDE SEQUENCE</scope>
    <source>
        <strain evidence="2">CGMCC 1.12726</strain>
    </source>
</reference>
<evidence type="ECO:0008006" key="4">
    <source>
        <dbReference type="Google" id="ProtNLM"/>
    </source>
</evidence>
<keyword evidence="3" id="KW-1185">Reference proteome</keyword>
<name>A0A917CB63_9GAMM</name>
<evidence type="ECO:0000313" key="3">
    <source>
        <dbReference type="Proteomes" id="UP000632858"/>
    </source>
</evidence>
<dbReference type="InterPro" id="IPR021279">
    <property type="entry name" value="DUF2721"/>
</dbReference>
<proteinExistence type="predicted"/>
<keyword evidence="1" id="KW-0472">Membrane</keyword>